<dbReference type="FunFam" id="3.40.50.300:FF:001934">
    <property type="entry name" value="tRNA ligase"/>
    <property type="match status" value="1"/>
</dbReference>
<dbReference type="PANTHER" id="PTHR32004">
    <property type="entry name" value="TRNA LIGASE"/>
    <property type="match status" value="1"/>
</dbReference>
<evidence type="ECO:0000259" key="19">
    <source>
        <dbReference type="Pfam" id="PF08302"/>
    </source>
</evidence>
<reference evidence="23" key="1">
    <citation type="journal article" date="2013" name="Genome Announc.">
        <title>Genome sequence of the food spoilage yeast Zygosaccharomyces bailii CLIB 213(T).</title>
        <authorList>
            <person name="Galeote V."/>
            <person name="Bigey F."/>
            <person name="Devillers H."/>
            <person name="Neuveglise C."/>
            <person name="Dequin S."/>
        </authorList>
    </citation>
    <scope>NUCLEOTIDE SEQUENCE [LARGE SCALE GENOMIC DNA]</scope>
    <source>
        <strain evidence="23">CLIB 213 / ATCC 58445 / CBS 680 / CCRC 21525 / NBRC 1098 / NCYC 1416 / NRRL Y-2227</strain>
    </source>
</reference>
<feature type="domain" description="T4 RNA ligase 1-like N-terminal" evidence="21">
    <location>
        <begin position="64"/>
        <end position="291"/>
    </location>
</feature>
<keyword evidence="7" id="KW-0255">Endonuclease</keyword>
<evidence type="ECO:0000256" key="12">
    <source>
        <dbReference type="ARBA" id="ARBA00034038"/>
    </source>
</evidence>
<feature type="domain" description="tRNA ligase kinase" evidence="20">
    <location>
        <begin position="392"/>
        <end position="556"/>
    </location>
</feature>
<keyword evidence="2 16" id="KW-0436">Ligase</keyword>
<dbReference type="Proteomes" id="UP000019375">
    <property type="component" value="Unassembled WGS sequence"/>
</dbReference>
<evidence type="ECO:0000256" key="1">
    <source>
        <dbReference type="ARBA" id="ARBA00012724"/>
    </source>
</evidence>
<dbReference type="PANTHER" id="PTHR32004:SF1">
    <property type="entry name" value="TRNA LIGASE"/>
    <property type="match status" value="1"/>
</dbReference>
<feature type="domain" description="tRNA ligase phosphodiesterase" evidence="19">
    <location>
        <begin position="563"/>
        <end position="823"/>
    </location>
</feature>
<evidence type="ECO:0000313" key="23">
    <source>
        <dbReference type="Proteomes" id="UP000019375"/>
    </source>
</evidence>
<protein>
    <recommendedName>
        <fullName evidence="15 16">tRNA ligase</fullName>
        <ecNumber evidence="1 16">6.5.1.3</ecNumber>
    </recommendedName>
</protein>
<evidence type="ECO:0000256" key="8">
    <source>
        <dbReference type="ARBA" id="ARBA00022777"/>
    </source>
</evidence>
<dbReference type="GO" id="GO:0005524">
    <property type="term" value="F:ATP binding"/>
    <property type="evidence" value="ECO:0007669"/>
    <property type="project" value="UniProtKB-UniRule"/>
</dbReference>
<evidence type="ECO:0000313" key="22">
    <source>
        <dbReference type="EMBL" id="CDF90407.1"/>
    </source>
</evidence>
<comment type="catalytic activity">
    <reaction evidence="12 16">
        <text>ATP + (ribonucleotide)n-3'-hydroxyl + 5'-phospho-(ribonucleotide)m = (ribonucleotide)n+m + AMP + diphosphate.</text>
        <dbReference type="EC" id="6.5.1.3"/>
    </reaction>
</comment>
<evidence type="ECO:0000256" key="10">
    <source>
        <dbReference type="ARBA" id="ARBA00022840"/>
    </source>
</evidence>
<evidence type="ECO:0000256" key="13">
    <source>
        <dbReference type="ARBA" id="ARBA00055002"/>
    </source>
</evidence>
<evidence type="ECO:0000256" key="7">
    <source>
        <dbReference type="ARBA" id="ARBA00022759"/>
    </source>
</evidence>
<dbReference type="GO" id="GO:0051730">
    <property type="term" value="F:GTP-dependent polyribonucleotide 5'-hydroxyl-kinase activity"/>
    <property type="evidence" value="ECO:0007669"/>
    <property type="project" value="InterPro"/>
</dbReference>
<keyword evidence="10" id="KW-0067">ATP-binding</keyword>
<feature type="compositionally biased region" description="Basic and acidic residues" evidence="18">
    <location>
        <begin position="614"/>
        <end position="629"/>
    </location>
</feature>
<dbReference type="EMBL" id="HG316460">
    <property type="protein sequence ID" value="CDF90407.1"/>
    <property type="molecule type" value="Genomic_DNA"/>
</dbReference>
<evidence type="ECO:0000256" key="4">
    <source>
        <dbReference type="ARBA" id="ARBA00022694"/>
    </source>
</evidence>
<dbReference type="GO" id="GO:0008081">
    <property type="term" value="F:phosphoric diester hydrolase activity"/>
    <property type="evidence" value="ECO:0007669"/>
    <property type="project" value="InterPro"/>
</dbReference>
<dbReference type="Pfam" id="PF09511">
    <property type="entry name" value="RNA_lig_T4_1"/>
    <property type="match status" value="1"/>
</dbReference>
<name>A0A8J2T8P1_ZYGB2</name>
<dbReference type="InterPro" id="IPR027417">
    <property type="entry name" value="P-loop_NTPase"/>
</dbReference>
<dbReference type="InterPro" id="IPR012387">
    <property type="entry name" value="Trl1_fun"/>
</dbReference>
<keyword evidence="6" id="KW-0547">Nucleotide-binding</keyword>
<evidence type="ECO:0000259" key="20">
    <source>
        <dbReference type="Pfam" id="PF08303"/>
    </source>
</evidence>
<keyword evidence="5" id="KW-0540">Nuclease</keyword>
<dbReference type="GO" id="GO:0003972">
    <property type="term" value="F:RNA ligase (ATP) activity"/>
    <property type="evidence" value="ECO:0007669"/>
    <property type="project" value="UniProtKB-UniRule"/>
</dbReference>
<dbReference type="PIRSF" id="PIRSF019634">
    <property type="entry name" value="tRNA_lig_yeast"/>
    <property type="match status" value="1"/>
</dbReference>
<dbReference type="InterPro" id="IPR019039">
    <property type="entry name" value="T4-Rnl1-like_N"/>
</dbReference>
<keyword evidence="23" id="KW-1185">Reference proteome</keyword>
<organism evidence="22 23">
    <name type="scientific">Zygosaccharomyces bailii (strain CLIB 213 / ATCC 58445 / CBS 680 / BCRC 21525 / NBRC 1098 / NCYC 1416 / NRRL Y-2227)</name>
    <dbReference type="NCBI Taxonomy" id="1333698"/>
    <lineage>
        <taxon>Eukaryota</taxon>
        <taxon>Fungi</taxon>
        <taxon>Dikarya</taxon>
        <taxon>Ascomycota</taxon>
        <taxon>Saccharomycotina</taxon>
        <taxon>Saccharomycetes</taxon>
        <taxon>Saccharomycetales</taxon>
        <taxon>Saccharomycetaceae</taxon>
        <taxon>Zygosaccharomyces</taxon>
    </lineage>
</organism>
<evidence type="ECO:0000256" key="16">
    <source>
        <dbReference type="PIRNR" id="PIRNR019634"/>
    </source>
</evidence>
<evidence type="ECO:0000256" key="14">
    <source>
        <dbReference type="ARBA" id="ARBA00061627"/>
    </source>
</evidence>
<dbReference type="Gene3D" id="3.40.50.300">
    <property type="entry name" value="P-loop containing nucleotide triphosphate hydrolases"/>
    <property type="match status" value="1"/>
</dbReference>
<evidence type="ECO:0000256" key="15">
    <source>
        <dbReference type="ARBA" id="ARBA00073988"/>
    </source>
</evidence>
<accession>A0A8J2T8P1</accession>
<dbReference type="GO" id="GO:0006388">
    <property type="term" value="P:tRNA splicing, via endonucleolytic cleavage and ligation"/>
    <property type="evidence" value="ECO:0007669"/>
    <property type="project" value="UniProtKB-UniRule"/>
</dbReference>
<dbReference type="InterPro" id="IPR015965">
    <property type="entry name" value="tRNA_lig_PDEase"/>
</dbReference>
<proteinExistence type="inferred from homology"/>
<dbReference type="GO" id="GO:0004519">
    <property type="term" value="F:endonuclease activity"/>
    <property type="evidence" value="ECO:0007669"/>
    <property type="project" value="UniProtKB-KW"/>
</dbReference>
<evidence type="ECO:0000256" key="11">
    <source>
        <dbReference type="ARBA" id="ARBA00023268"/>
    </source>
</evidence>
<evidence type="ECO:0000256" key="5">
    <source>
        <dbReference type="ARBA" id="ARBA00022722"/>
    </source>
</evidence>
<dbReference type="InterPro" id="IPR015966">
    <property type="entry name" value="tRNA_lig_kin_fungi"/>
</dbReference>
<comment type="function">
    <text evidence="13">One of the two proteins required for the splicing of precursor tRNA molecules containing introns. The ligation activity requires three enzymatic activities: phosphorylation of the 5' terminus of the 3' half-tRNA in the presence of ATP, opening of the 2'3'-cyclic phosphodiester bond of the 5' half-tRNA leaving a 2'-phosphomonoester and ligation of the two tRNA halves in an ATP-dependent reaction.</text>
</comment>
<feature type="active site" description="N6-AMP-lysine intermediate" evidence="17">
    <location>
        <position position="113"/>
    </location>
</feature>
<dbReference type="AlphaFoldDB" id="A0A8J2T8P1"/>
<feature type="region of interest" description="Disordered" evidence="18">
    <location>
        <begin position="611"/>
        <end position="638"/>
    </location>
</feature>
<evidence type="ECO:0000256" key="3">
    <source>
        <dbReference type="ARBA" id="ARBA00022679"/>
    </source>
</evidence>
<evidence type="ECO:0000256" key="2">
    <source>
        <dbReference type="ARBA" id="ARBA00022598"/>
    </source>
</evidence>
<keyword evidence="9" id="KW-0378">Hydrolase</keyword>
<dbReference type="EC" id="6.5.1.3" evidence="1 16"/>
<evidence type="ECO:0000256" key="9">
    <source>
        <dbReference type="ARBA" id="ARBA00022801"/>
    </source>
</evidence>
<evidence type="ECO:0000259" key="21">
    <source>
        <dbReference type="Pfam" id="PF09511"/>
    </source>
</evidence>
<gene>
    <name evidence="22" type="ORF">BN860_00276g</name>
</gene>
<evidence type="ECO:0000256" key="18">
    <source>
        <dbReference type="SAM" id="MobiDB-lite"/>
    </source>
</evidence>
<evidence type="ECO:0000256" key="6">
    <source>
        <dbReference type="ARBA" id="ARBA00022741"/>
    </source>
</evidence>
<evidence type="ECO:0000256" key="17">
    <source>
        <dbReference type="PIRSR" id="PIRSR019634-50"/>
    </source>
</evidence>
<keyword evidence="8" id="KW-0418">Kinase</keyword>
<dbReference type="Pfam" id="PF08303">
    <property type="entry name" value="tRNA_lig_kinase"/>
    <property type="match status" value="1"/>
</dbReference>
<keyword evidence="11" id="KW-0511">Multifunctional enzyme</keyword>
<keyword evidence="4 16" id="KW-0819">tRNA processing</keyword>
<sequence>MQSKKPSIEEVQDLVTSLEEASELPDRGKATKKVCSLFDSNRRVVSWKFQEWDYGKKNVPLPCNARGLFITDEENPQIVARGYDKFFNIGEVPFTKWEAIESSTVGPYTVTVKSNGCIIFISGLNDGTLVVCSKHSTGPRDDVDRNHAEYGREYLLNILHGKKIDVESFAKKINRLNVTLVAEYCDDSFEEHILEYSGEKAGLYLHGINSNLPKFDTWPMDKVNSFAQEYGFKTTNYFEVPNIHSLKSFLNKCSHEGTYNGMEIEGFVIRTHLLTNSQDFFFKFKFEEPYLMYRQWREITKQYITSKSRVLKFKKHKSITNRYLSFVIPLLEKDPELCEQYMKGFGIIKLRNMFLDSYGMSGLEILNQEKIQELELKNSTDFNVVDESTKFLIFPIAVIGCGKTTTALTLTNLFADWGHVQNDNITGKDKAMLMKKSLELLSKPEIRCVFVDRNNHQRRERQQLFDWLAQSRDDYLPYDTNIKVIGLSFASHDDLDRVKKLTIERVLARGDNHQSIKSSVYGEQKVLGIMNGFLKRFQPVDERKAPDNLFDYVIYLSSVEANSSFTNSKTIIQKIHEKYHTLIPEIPSNELIDEALQKSLHYKPTTIKVVGGGRCKDKNGSNKNGDRNQSKSKKPSPIYFSANVDERNDIIKVVRDVVSQTNQDKDNSLGKLFTENRDQANFHITMSHVTQGKKGTAEEKQAWQAYLSRYQAQLEHLEDDQLALIPTNDVIKFKPHKLCWDSKIVTMVVQFHGVSDSHGKAFPELTCCNKFPHITVGILQDGIKPFYSNELCERIFEHNHPTSDTHWVDLNEKEIEARICINLQ</sequence>
<comment type="similarity">
    <text evidence="14 16">Belongs to the TRL1 family.</text>
</comment>
<keyword evidence="3" id="KW-0808">Transferase</keyword>
<dbReference type="GO" id="GO:0005634">
    <property type="term" value="C:nucleus"/>
    <property type="evidence" value="ECO:0007669"/>
    <property type="project" value="TreeGrafter"/>
</dbReference>
<dbReference type="OrthoDB" id="276239at2759"/>
<dbReference type="Pfam" id="PF08302">
    <property type="entry name" value="tRNA_lig_CPD"/>
    <property type="match status" value="1"/>
</dbReference>